<keyword evidence="3" id="KW-1185">Reference proteome</keyword>
<dbReference type="GeneID" id="80018739"/>
<feature type="region of interest" description="Disordered" evidence="1">
    <location>
        <begin position="405"/>
        <end position="428"/>
    </location>
</feature>
<reference evidence="3" key="1">
    <citation type="submission" date="2016-07" db="EMBL/GenBank/DDBJ databases">
        <authorList>
            <person name="Florea S."/>
            <person name="Webb J.S."/>
            <person name="Jaromczyk J."/>
            <person name="Schardl C.L."/>
        </authorList>
    </citation>
    <scope>NUCLEOTIDE SEQUENCE [LARGE SCALE GENOMIC DNA]</scope>
</reference>
<evidence type="ECO:0000313" key="2">
    <source>
        <dbReference type="EMBL" id="AON97462.1"/>
    </source>
</evidence>
<dbReference type="GO" id="GO:0006508">
    <property type="term" value="P:proteolysis"/>
    <property type="evidence" value="ECO:0007669"/>
    <property type="project" value="UniProtKB-KW"/>
</dbReference>
<evidence type="ECO:0000256" key="1">
    <source>
        <dbReference type="SAM" id="MobiDB-lite"/>
    </source>
</evidence>
<feature type="compositionally biased region" description="Acidic residues" evidence="1">
    <location>
        <begin position="209"/>
        <end position="219"/>
    </location>
</feature>
<feature type="region of interest" description="Disordered" evidence="1">
    <location>
        <begin position="157"/>
        <end position="236"/>
    </location>
</feature>
<feature type="compositionally biased region" description="Basic and acidic residues" evidence="1">
    <location>
        <begin position="175"/>
        <end position="203"/>
    </location>
</feature>
<sequence>MATRSVYQSPAVDPAEMTEEEQAQFSVAQVAMIAAAAGAQKKAISDSITLALVPMLQSMNMYDPVAIARFAKKAAEQVELGRQEQARLTWAAVHQRMRAYGENFPAVSPDLGRPSRATDLEVAYERPVAAYRRRMAAGTDSIKKLIAEVEEQRFVDLGGTTEENNAEKQAPSGAEGKKPSSDDKSKSGDSKGDAASGESKKPTAADLPGDPEPDAEPSDFDFVSPEEAERQAEDQLREQARLSEDEQNQLLEEKALEDAEERLERMINDDIAMAKRDAHQMAMKKAPARVIGVRRVIHPELAETGITCGLCIAASTMIYKRDELMPIHNLCNCEPVEVLEDADPGQQINDEDLLTLYEEAGQDGQISTGGRDLKKTRYEVYDHPELGPILVSASSKRQVIEFSKREPKASHKVYQRKQQEKRAEKFGR</sequence>
<dbReference type="EMBL" id="KX557288">
    <property type="protein sequence ID" value="AON97462.1"/>
    <property type="molecule type" value="Genomic_DNA"/>
</dbReference>
<protein>
    <submittedName>
        <fullName evidence="2">Capsid maturation protease</fullName>
    </submittedName>
</protein>
<dbReference type="Proteomes" id="UP000221751">
    <property type="component" value="Segment"/>
</dbReference>
<feature type="compositionally biased region" description="Basic and acidic residues" evidence="1">
    <location>
        <begin position="417"/>
        <end position="428"/>
    </location>
</feature>
<dbReference type="RefSeq" id="YP_010754157.1">
    <property type="nucleotide sequence ID" value="NC_073456.1"/>
</dbReference>
<gene>
    <name evidence="2" type="primary">40</name>
    <name evidence="2" type="ORF">SEA_CHEWYVIII_40</name>
</gene>
<dbReference type="GO" id="GO:0008233">
    <property type="term" value="F:peptidase activity"/>
    <property type="evidence" value="ECO:0007669"/>
    <property type="project" value="UniProtKB-KW"/>
</dbReference>
<feature type="compositionally biased region" description="Basic and acidic residues" evidence="1">
    <location>
        <begin position="227"/>
        <end position="236"/>
    </location>
</feature>
<name>A0A1C9EI71_9CAUD</name>
<keyword evidence="2" id="KW-0645">Protease</keyword>
<accession>A0A1C9EI71</accession>
<evidence type="ECO:0000313" key="3">
    <source>
        <dbReference type="Proteomes" id="UP000221751"/>
    </source>
</evidence>
<proteinExistence type="predicted"/>
<dbReference type="KEGG" id="vg:80018739"/>
<keyword evidence="2" id="KW-0378">Hydrolase</keyword>
<organism evidence="2 3">
    <name type="scientific">Rhodococcus phage ChewyVIII</name>
    <dbReference type="NCBI Taxonomy" id="1887657"/>
    <lineage>
        <taxon>Viruses</taxon>
        <taxon>Duplodnaviria</taxon>
        <taxon>Heunggongvirae</taxon>
        <taxon>Uroviricota</taxon>
        <taxon>Caudoviricetes</taxon>
        <taxon>Chewyvirus</taxon>
        <taxon>Chewyvirus chewyVIII</taxon>
    </lineage>
</organism>